<feature type="domain" description="MGA conserved" evidence="2">
    <location>
        <begin position="637"/>
        <end position="675"/>
    </location>
</feature>
<feature type="compositionally biased region" description="Basic and acidic residues" evidence="1">
    <location>
        <begin position="1236"/>
        <end position="1251"/>
    </location>
</feature>
<feature type="compositionally biased region" description="Basic and acidic residues" evidence="1">
    <location>
        <begin position="539"/>
        <end position="550"/>
    </location>
</feature>
<evidence type="ECO:0000256" key="1">
    <source>
        <dbReference type="SAM" id="MobiDB-lite"/>
    </source>
</evidence>
<accession>A0A8S3RSR0</accession>
<feature type="region of interest" description="Disordered" evidence="1">
    <location>
        <begin position="523"/>
        <end position="555"/>
    </location>
</feature>
<comment type="caution">
    <text evidence="3">The sequence shown here is derived from an EMBL/GenBank/DDBJ whole genome shotgun (WGS) entry which is preliminary data.</text>
</comment>
<sequence>MEISDDEIDKVQNEMESKHLSMADKLLAKFKEWEDEESVPKTHITKIPLKLKISSSPDKSFIVSSSHSSKKKKMTNMRKVDGRLVPMNSTQREIKEPLPMTVLFNPETEIKDKLSAFSSQSLENFIENLTIEVKDDEKVNNEDNDYDDGDEDDDNLIDDDEDDDDDDDEDDDDDDEDEDENENDSDMSMDEHEPDFDEIDGVLFMSFPSRNALKAHVEVERRTKLGTDENMLLGMTRMRNMRRKQGYILSKYNKKIGNKVLKDKDNISQNLRGMHKTLAKYQRLYKQELQWLDSPNDEGTFMNKTSDVTKIKGWKNKVDNVTDDVENAKAEIENGGKLHWRTEARLAKNLRPDELKEHGLNIKKKRRKNIIYTQRKGMSKGDRSQKSENGQEEMLYDDYSRSNSNDLNDIQFIDEDIETSMTKDGDTESHADIVEERDENIIFPSDDEVQDEELVRIFDRERIKETDKVKNSERQRMIFKSKTLKMRLNYNLQDIQVIRKLGGHNIRRRKNADGGYEGDYTVIMDTSGTNSRPSTPEIPHQEEPEKETPTKKGRKPKLELVASVLTGNMATAACSAIPKQYSRKKPVPKKIIKETDGQSPESGQLTTCDKPGCRYGCICHLCMFTDQSPEADRNVLKCEKEYCRLGCICDSIEAHKEKDTVPHCGKPECMVVCYCDDLAMDETKNTKKDDEDYRFTGQKKTAKYAALPKRQSTYRLAKNLDAVSRKAMLYYESSEMFVDQKKTRRRKSKESTDSPQVYMDVDVPDFEPFQQVSTVPSKSRKQEFLVHRPVPIKPRSSSVTGRRDEMIDFSNIKSEISSQESWNLSDLSEYDDIEVNSDEDQQTTTCARTAVYNAVKREKPQLGITCNCGKLSHKKCSPDDGKFNIPEDILSSGKWHTQWICLRSKGHSLDDTMAEGLRLLEVISNCNYEDFKAKILSRLTSHISHSEYPPLKNFLVGEFKVSILPKSNKPAIIPPEVMAKLPNSVYSIRIQIIKDPYVSNPQIINLIDDTEINIKEVRSGQISKSKLGTIVTPVQNNRAQNAGKKLDRNSELAKHLQSDVNSAMTPITSSCTIVAGGISGLSQLQISRPIGAVSGFSAVPKPVLPDNVSSKNVLPGTIVKAIPVSLSSPGVVGSAGSNVNAIPVSLCGPGMVTPVVLIPNNSVSLGNAVVTAGVTVTQPTTSVASSTLTPTASNVMAIKHQNFPGYVVKGVTSIPNISPGITLSSSLQDQQNLKRKLPDQTDTSDQKKLRTEASLGQSVNTTGSLKQPIPSVSENSDTSIGQVSVLRCIVCNNILTAEDITSWVLSQDSIQEKICVKCKSGQKVAAPVHQKSLPPSQSRSSRL</sequence>
<evidence type="ECO:0000259" key="2">
    <source>
        <dbReference type="Pfam" id="PF16059"/>
    </source>
</evidence>
<feature type="compositionally biased region" description="Acidic residues" evidence="1">
    <location>
        <begin position="142"/>
        <end position="194"/>
    </location>
</feature>
<feature type="compositionally biased region" description="Polar residues" evidence="1">
    <location>
        <begin position="524"/>
        <end position="534"/>
    </location>
</feature>
<dbReference type="InterPro" id="IPR032060">
    <property type="entry name" value="MGA_dom"/>
</dbReference>
<protein>
    <submittedName>
        <fullName evidence="3">MGA</fullName>
    </submittedName>
</protein>
<keyword evidence="4" id="KW-1185">Reference proteome</keyword>
<feature type="region of interest" description="Disordered" evidence="1">
    <location>
        <begin position="136"/>
        <end position="194"/>
    </location>
</feature>
<proteinExistence type="predicted"/>
<name>A0A8S3RSR0_MYTED</name>
<dbReference type="Pfam" id="PF16059">
    <property type="entry name" value="MGA_dom"/>
    <property type="match status" value="1"/>
</dbReference>
<feature type="region of interest" description="Disordered" evidence="1">
    <location>
        <begin position="59"/>
        <end position="93"/>
    </location>
</feature>
<evidence type="ECO:0000313" key="4">
    <source>
        <dbReference type="Proteomes" id="UP000683360"/>
    </source>
</evidence>
<dbReference type="Proteomes" id="UP000683360">
    <property type="component" value="Unassembled WGS sequence"/>
</dbReference>
<reference evidence="3" key="1">
    <citation type="submission" date="2021-03" db="EMBL/GenBank/DDBJ databases">
        <authorList>
            <person name="Bekaert M."/>
        </authorList>
    </citation>
    <scope>NUCLEOTIDE SEQUENCE</scope>
</reference>
<dbReference type="EMBL" id="CAJPWZ010001095">
    <property type="protein sequence ID" value="CAG2207901.1"/>
    <property type="molecule type" value="Genomic_DNA"/>
</dbReference>
<organism evidence="3 4">
    <name type="scientific">Mytilus edulis</name>
    <name type="common">Blue mussel</name>
    <dbReference type="NCBI Taxonomy" id="6550"/>
    <lineage>
        <taxon>Eukaryota</taxon>
        <taxon>Metazoa</taxon>
        <taxon>Spiralia</taxon>
        <taxon>Lophotrochozoa</taxon>
        <taxon>Mollusca</taxon>
        <taxon>Bivalvia</taxon>
        <taxon>Autobranchia</taxon>
        <taxon>Pteriomorphia</taxon>
        <taxon>Mytilida</taxon>
        <taxon>Mytiloidea</taxon>
        <taxon>Mytilidae</taxon>
        <taxon>Mytilinae</taxon>
        <taxon>Mytilus</taxon>
    </lineage>
</organism>
<feature type="compositionally biased region" description="Polar residues" evidence="1">
    <location>
        <begin position="1254"/>
        <end position="1276"/>
    </location>
</feature>
<gene>
    <name evidence="3" type="ORF">MEDL_22136</name>
</gene>
<dbReference type="OrthoDB" id="6119313at2759"/>
<feature type="region of interest" description="Disordered" evidence="1">
    <location>
        <begin position="1228"/>
        <end position="1276"/>
    </location>
</feature>
<evidence type="ECO:0000313" key="3">
    <source>
        <dbReference type="EMBL" id="CAG2207901.1"/>
    </source>
</evidence>